<dbReference type="InterPro" id="IPR006564">
    <property type="entry name" value="Znf_PMZ"/>
</dbReference>
<comment type="caution">
    <text evidence="7">The sequence shown here is derived from an EMBL/GenBank/DDBJ whole genome shotgun (WGS) entry which is preliminary data.</text>
</comment>
<dbReference type="EMBL" id="JARYMX010000003">
    <property type="protein sequence ID" value="KAJ9558705.1"/>
    <property type="molecule type" value="Genomic_DNA"/>
</dbReference>
<organism evidence="7 8">
    <name type="scientific">Centaurea solstitialis</name>
    <name type="common">yellow star-thistle</name>
    <dbReference type="NCBI Taxonomy" id="347529"/>
    <lineage>
        <taxon>Eukaryota</taxon>
        <taxon>Viridiplantae</taxon>
        <taxon>Streptophyta</taxon>
        <taxon>Embryophyta</taxon>
        <taxon>Tracheophyta</taxon>
        <taxon>Spermatophyta</taxon>
        <taxon>Magnoliopsida</taxon>
        <taxon>eudicotyledons</taxon>
        <taxon>Gunneridae</taxon>
        <taxon>Pentapetalae</taxon>
        <taxon>asterids</taxon>
        <taxon>campanulids</taxon>
        <taxon>Asterales</taxon>
        <taxon>Asteraceae</taxon>
        <taxon>Carduoideae</taxon>
        <taxon>Cardueae</taxon>
        <taxon>Centaureinae</taxon>
        <taxon>Centaurea</taxon>
    </lineage>
</organism>
<keyword evidence="2 4" id="KW-0863">Zinc-finger</keyword>
<evidence type="ECO:0000313" key="8">
    <source>
        <dbReference type="Proteomes" id="UP001172457"/>
    </source>
</evidence>
<feature type="domain" description="SWIM-type" evidence="6">
    <location>
        <begin position="113"/>
        <end position="145"/>
    </location>
</feature>
<evidence type="ECO:0000256" key="4">
    <source>
        <dbReference type="PROSITE-ProRule" id="PRU00325"/>
    </source>
</evidence>
<evidence type="ECO:0000313" key="7">
    <source>
        <dbReference type="EMBL" id="KAJ9558705.1"/>
    </source>
</evidence>
<dbReference type="GO" id="GO:0008270">
    <property type="term" value="F:zinc ion binding"/>
    <property type="evidence" value="ECO:0007669"/>
    <property type="project" value="UniProtKB-KW"/>
</dbReference>
<evidence type="ECO:0000256" key="1">
    <source>
        <dbReference type="ARBA" id="ARBA00022723"/>
    </source>
</evidence>
<dbReference type="Proteomes" id="UP001172457">
    <property type="component" value="Chromosome 3"/>
</dbReference>
<accession>A0AA38TD11</accession>
<dbReference type="PROSITE" id="PS50966">
    <property type="entry name" value="ZF_SWIM"/>
    <property type="match status" value="1"/>
</dbReference>
<dbReference type="PANTHER" id="PTHR31973:SF187">
    <property type="entry name" value="MUTATOR TRANSPOSASE MUDRA PROTEIN"/>
    <property type="match status" value="1"/>
</dbReference>
<keyword evidence="3" id="KW-0862">Zinc</keyword>
<name>A0AA38TD11_9ASTR</name>
<proteinExistence type="predicted"/>
<feature type="region of interest" description="Disordered" evidence="5">
    <location>
        <begin position="188"/>
        <end position="220"/>
    </location>
</feature>
<evidence type="ECO:0000256" key="5">
    <source>
        <dbReference type="SAM" id="MobiDB-lite"/>
    </source>
</evidence>
<sequence length="254" mass="29056">MERQPSTWSRAFFKTDTSCDAVENGASECFNSLIVSSRRKPIITMLEEIRALVMERVVRMSNKACNWDDEICPNIRKKVEKNKELMRNNFCRFWRVSPDGGSLFEVRQGLEGFVVDTQSRTCTCRNWQVSGIPCPHAVAAIYFIHEDPAKFVSPLFSTVDFTNTYNHKIKPLNGIKLWPRTNFAKLLPPKSRHMPGRPTIARRKDASEGGRHSRRNAYGHEVSSRVSFETDIPTIAKETISRGRIDIHGEVRQG</sequence>
<keyword evidence="8" id="KW-1185">Reference proteome</keyword>
<protein>
    <recommendedName>
        <fullName evidence="6">SWIM-type domain-containing protein</fullName>
    </recommendedName>
</protein>
<keyword evidence="1" id="KW-0479">Metal-binding</keyword>
<dbReference type="AlphaFoldDB" id="A0AA38TD11"/>
<evidence type="ECO:0000259" key="6">
    <source>
        <dbReference type="PROSITE" id="PS50966"/>
    </source>
</evidence>
<evidence type="ECO:0000256" key="3">
    <source>
        <dbReference type="ARBA" id="ARBA00022833"/>
    </source>
</evidence>
<dbReference type="Pfam" id="PF04434">
    <property type="entry name" value="SWIM"/>
    <property type="match status" value="1"/>
</dbReference>
<evidence type="ECO:0000256" key="2">
    <source>
        <dbReference type="ARBA" id="ARBA00022771"/>
    </source>
</evidence>
<feature type="compositionally biased region" description="Basic and acidic residues" evidence="5">
    <location>
        <begin position="202"/>
        <end position="211"/>
    </location>
</feature>
<reference evidence="7" key="1">
    <citation type="submission" date="2023-03" db="EMBL/GenBank/DDBJ databases">
        <title>Chromosome-scale reference genome and RAD-based genetic map of yellow starthistle (Centaurea solstitialis) reveal putative structural variation and QTLs associated with invader traits.</title>
        <authorList>
            <person name="Reatini B."/>
            <person name="Cang F.A."/>
            <person name="Jiang Q."/>
            <person name="Mckibben M.T.W."/>
            <person name="Barker M.S."/>
            <person name="Rieseberg L.H."/>
            <person name="Dlugosch K.M."/>
        </authorList>
    </citation>
    <scope>NUCLEOTIDE SEQUENCE</scope>
    <source>
        <strain evidence="7">CAN-66</strain>
        <tissue evidence="7">Leaf</tissue>
    </source>
</reference>
<gene>
    <name evidence="7" type="ORF">OSB04_013319</name>
</gene>
<dbReference type="InterPro" id="IPR007527">
    <property type="entry name" value="Znf_SWIM"/>
</dbReference>
<dbReference type="PANTHER" id="PTHR31973">
    <property type="entry name" value="POLYPROTEIN, PUTATIVE-RELATED"/>
    <property type="match status" value="1"/>
</dbReference>
<dbReference type="SMART" id="SM00575">
    <property type="entry name" value="ZnF_PMZ"/>
    <property type="match status" value="1"/>
</dbReference>